<evidence type="ECO:0000256" key="3">
    <source>
        <dbReference type="SAM" id="MobiDB-lite"/>
    </source>
</evidence>
<feature type="repeat" description="Pumilio" evidence="2">
    <location>
        <begin position="536"/>
        <end position="571"/>
    </location>
</feature>
<feature type="repeat" description="Pumilio" evidence="2">
    <location>
        <begin position="500"/>
        <end position="535"/>
    </location>
</feature>
<feature type="repeat" description="Pumilio" evidence="2">
    <location>
        <begin position="608"/>
        <end position="643"/>
    </location>
</feature>
<evidence type="ECO:0000313" key="6">
    <source>
        <dbReference type="Proteomes" id="UP000053815"/>
    </source>
</evidence>
<dbReference type="InterPro" id="IPR033712">
    <property type="entry name" value="Pumilio_RNA-bd"/>
</dbReference>
<evidence type="ECO:0000259" key="4">
    <source>
        <dbReference type="PROSITE" id="PS50303"/>
    </source>
</evidence>
<dbReference type="Gene3D" id="1.25.10.10">
    <property type="entry name" value="Leucine-rich Repeat Variant"/>
    <property type="match status" value="1"/>
</dbReference>
<proteinExistence type="predicted"/>
<dbReference type="Proteomes" id="UP000053815">
    <property type="component" value="Unassembled WGS sequence"/>
</dbReference>
<dbReference type="AlphaFoldDB" id="A0A0C9M6I1"/>
<dbReference type="GO" id="GO:0005737">
    <property type="term" value="C:cytoplasm"/>
    <property type="evidence" value="ECO:0007669"/>
    <property type="project" value="TreeGrafter"/>
</dbReference>
<dbReference type="PANTHER" id="PTHR12537">
    <property type="entry name" value="RNA BINDING PROTEIN PUMILIO-RELATED"/>
    <property type="match status" value="1"/>
</dbReference>
<dbReference type="SMART" id="SM00025">
    <property type="entry name" value="Pumilio"/>
    <property type="match status" value="7"/>
</dbReference>
<evidence type="ECO:0000256" key="1">
    <source>
        <dbReference type="ARBA" id="ARBA00022737"/>
    </source>
</evidence>
<dbReference type="GO" id="GO:0010608">
    <property type="term" value="P:post-transcriptional regulation of gene expression"/>
    <property type="evidence" value="ECO:0007669"/>
    <property type="project" value="TreeGrafter"/>
</dbReference>
<dbReference type="OrthoDB" id="668540at2759"/>
<protein>
    <recommendedName>
        <fullName evidence="4">PUM-HD domain-containing protein</fullName>
    </recommendedName>
</protein>
<dbReference type="STRING" id="91626.A0A0C9M6I1"/>
<dbReference type="SUPFAM" id="SSF48371">
    <property type="entry name" value="ARM repeat"/>
    <property type="match status" value="1"/>
</dbReference>
<reference evidence="5" key="1">
    <citation type="submission" date="2014-09" db="EMBL/GenBank/DDBJ databases">
        <title>Draft genome sequence of an oleaginous Mucoromycotina fungus Mucor ambiguus NBRC6742.</title>
        <authorList>
            <person name="Takeda I."/>
            <person name="Yamane N."/>
            <person name="Morita T."/>
            <person name="Tamano K."/>
            <person name="Machida M."/>
            <person name="Baker S."/>
            <person name="Koike H."/>
        </authorList>
    </citation>
    <scope>NUCLEOTIDE SEQUENCE</scope>
    <source>
        <strain evidence="5">NBRC 6742</strain>
    </source>
</reference>
<dbReference type="InterPro" id="IPR011989">
    <property type="entry name" value="ARM-like"/>
</dbReference>
<feature type="repeat" description="Pumilio" evidence="2">
    <location>
        <begin position="572"/>
        <end position="607"/>
    </location>
</feature>
<dbReference type="InterPro" id="IPR001313">
    <property type="entry name" value="Pumilio_RNA-bd_rpt"/>
</dbReference>
<dbReference type="PROSITE" id="PS50302">
    <property type="entry name" value="PUM"/>
    <property type="match status" value="7"/>
</dbReference>
<keyword evidence="6" id="KW-1185">Reference proteome</keyword>
<evidence type="ECO:0000256" key="2">
    <source>
        <dbReference type="PROSITE-ProRule" id="PRU00317"/>
    </source>
</evidence>
<evidence type="ECO:0000313" key="5">
    <source>
        <dbReference type="EMBL" id="GAN05446.1"/>
    </source>
</evidence>
<dbReference type="EMBL" id="DF836381">
    <property type="protein sequence ID" value="GAN05446.1"/>
    <property type="molecule type" value="Genomic_DNA"/>
</dbReference>
<dbReference type="Pfam" id="PF00806">
    <property type="entry name" value="PUF"/>
    <property type="match status" value="8"/>
</dbReference>
<feature type="domain" description="PUM-HD" evidence="4">
    <location>
        <begin position="383"/>
        <end position="707"/>
    </location>
</feature>
<dbReference type="PROSITE" id="PS50303">
    <property type="entry name" value="PUM_HD"/>
    <property type="match status" value="1"/>
</dbReference>
<dbReference type="InterPro" id="IPR016024">
    <property type="entry name" value="ARM-type_fold"/>
</dbReference>
<keyword evidence="1" id="KW-0677">Repeat</keyword>
<dbReference type="FunFam" id="1.25.10.10:FF:000237">
    <property type="entry name" value="Pumilio homolog 9"/>
    <property type="match status" value="1"/>
</dbReference>
<dbReference type="CDD" id="cd07920">
    <property type="entry name" value="Pumilio"/>
    <property type="match status" value="1"/>
</dbReference>
<name>A0A0C9M6I1_9FUNG</name>
<feature type="repeat" description="Pumilio" evidence="2">
    <location>
        <begin position="440"/>
        <end position="475"/>
    </location>
</feature>
<feature type="repeat" description="Pumilio" evidence="2">
    <location>
        <begin position="644"/>
        <end position="681"/>
    </location>
</feature>
<gene>
    <name evidence="5" type="ORF">MAM1_0092d04917</name>
</gene>
<sequence length="800" mass="89621">MMNRPPPPQILMPKEDCDDYEDCIRDTHQQIHSSYSITDQDIHATISSLTISDQQHPMDNLLDTRPPNVTATTTSTSNVATTTAAAAASNAMSFRSIFADNTAFTPQSTDRHLFRNSSFSIQPDYPNALMRYNDYELDGHQQLSRRESYPNLSTSYLAGEQTNSNNLYSGWHGYLQDEPSHTNSLMQPYPPQQQQQPYHRKFSMDVTPSFASKRLDILDKSSSRLTPSYSNPDLSSARRMGSLDAGTRNVRRYDQSGFDDFTTVDHHHPYQQTASRLPMTSSSPFSSSLMNGSNSIYAPSAAPYHQAFPSLVNTVAPPPPPLMSPSTNTMNPLLATHLMRQMSISHSRPTSPTFSRKNSIQQQLRRTSSATTMNASINNSNTSIHTPMSTSPEQDRFATICLEDVVDEIYSLCKDQYGCRFFQKKLEEQKPEQRDIIFTQICPHFVELMTDPFGNYLCQKLMEYCTDSQRTEIVEQVANAIMPISLNMHGTRAIQKTIEALSPNVVTLIKDINGNHVIQKCLHRLSFADKQFVYDAVSENCIEVATHRHGCCVLQRCIDFSAESQKKQLVDEIIRNALTLVQDPYGNYVVQYVLELGDAHFSDKLIRQFIGHMSGLSVQKYSSNVMEKCIRVAEEDTRRHLIEEMVNRPQLEKLLKDSYANYVVQTALDFAEDAQHQKLGDCIRPLLPGIRNTSYCKRIQGKLNREQRQPALQQQQTPQQQQTYFQPNYTLGSVGSGFGAGGGGSATAGQHQGLSGIHGHIHPLMGNSELNLSASSNGSAASPFVGNVAHYNFSTTFSNP</sequence>
<feature type="region of interest" description="Disordered" evidence="3">
    <location>
        <begin position="346"/>
        <end position="369"/>
    </location>
</feature>
<dbReference type="GO" id="GO:0003729">
    <property type="term" value="F:mRNA binding"/>
    <property type="evidence" value="ECO:0007669"/>
    <property type="project" value="TreeGrafter"/>
</dbReference>
<dbReference type="PANTHER" id="PTHR12537:SF13">
    <property type="entry name" value="PUMILIO HOMOLOGY DOMAIN FAMILY MEMBER 4"/>
    <property type="match status" value="1"/>
</dbReference>
<organism evidence="5">
    <name type="scientific">Mucor ambiguus</name>
    <dbReference type="NCBI Taxonomy" id="91626"/>
    <lineage>
        <taxon>Eukaryota</taxon>
        <taxon>Fungi</taxon>
        <taxon>Fungi incertae sedis</taxon>
        <taxon>Mucoromycota</taxon>
        <taxon>Mucoromycotina</taxon>
        <taxon>Mucoromycetes</taxon>
        <taxon>Mucorales</taxon>
        <taxon>Mucorineae</taxon>
        <taxon>Mucoraceae</taxon>
        <taxon>Mucor</taxon>
    </lineage>
</organism>
<accession>A0A0C9M6I1</accession>
<dbReference type="InterPro" id="IPR033133">
    <property type="entry name" value="PUM-HD"/>
</dbReference>
<feature type="repeat" description="Pumilio" evidence="2">
    <location>
        <begin position="404"/>
        <end position="439"/>
    </location>
</feature>